<comment type="caution">
    <text evidence="2">The sequence shown here is derived from an EMBL/GenBank/DDBJ whole genome shotgun (WGS) entry which is preliminary data.</text>
</comment>
<keyword evidence="3" id="KW-1185">Reference proteome</keyword>
<gene>
    <name evidence="2" type="ORF">E2C01_057090</name>
</gene>
<dbReference type="Proteomes" id="UP000324222">
    <property type="component" value="Unassembled WGS sequence"/>
</dbReference>
<evidence type="ECO:0000313" key="3">
    <source>
        <dbReference type="Proteomes" id="UP000324222"/>
    </source>
</evidence>
<dbReference type="AlphaFoldDB" id="A0A5B7H1E3"/>
<reference evidence="2 3" key="1">
    <citation type="submission" date="2019-05" db="EMBL/GenBank/DDBJ databases">
        <title>Another draft genome of Portunus trituberculatus and its Hox gene families provides insights of decapod evolution.</title>
        <authorList>
            <person name="Jeong J.-H."/>
            <person name="Song I."/>
            <person name="Kim S."/>
            <person name="Choi T."/>
            <person name="Kim D."/>
            <person name="Ryu S."/>
            <person name="Kim W."/>
        </authorList>
    </citation>
    <scope>NUCLEOTIDE SEQUENCE [LARGE SCALE GENOMIC DNA]</scope>
    <source>
        <tissue evidence="2">Muscle</tissue>
    </source>
</reference>
<sequence length="62" mass="7150">MVQGKREAYSEEEQNVTSVGKQKGKPAWLVRRGNQKQKGRMCGRAIPERGDCEDKYEQYITC</sequence>
<proteinExistence type="predicted"/>
<organism evidence="2 3">
    <name type="scientific">Portunus trituberculatus</name>
    <name type="common">Swimming crab</name>
    <name type="synonym">Neptunus trituberculatus</name>
    <dbReference type="NCBI Taxonomy" id="210409"/>
    <lineage>
        <taxon>Eukaryota</taxon>
        <taxon>Metazoa</taxon>
        <taxon>Ecdysozoa</taxon>
        <taxon>Arthropoda</taxon>
        <taxon>Crustacea</taxon>
        <taxon>Multicrustacea</taxon>
        <taxon>Malacostraca</taxon>
        <taxon>Eumalacostraca</taxon>
        <taxon>Eucarida</taxon>
        <taxon>Decapoda</taxon>
        <taxon>Pleocyemata</taxon>
        <taxon>Brachyura</taxon>
        <taxon>Eubrachyura</taxon>
        <taxon>Portunoidea</taxon>
        <taxon>Portunidae</taxon>
        <taxon>Portuninae</taxon>
        <taxon>Portunus</taxon>
    </lineage>
</organism>
<evidence type="ECO:0000313" key="2">
    <source>
        <dbReference type="EMBL" id="MPC62998.1"/>
    </source>
</evidence>
<evidence type="ECO:0000256" key="1">
    <source>
        <dbReference type="SAM" id="MobiDB-lite"/>
    </source>
</evidence>
<feature type="region of interest" description="Disordered" evidence="1">
    <location>
        <begin position="1"/>
        <end position="34"/>
    </location>
</feature>
<accession>A0A5B7H1E3</accession>
<dbReference type="EMBL" id="VSRR010020309">
    <property type="protein sequence ID" value="MPC62998.1"/>
    <property type="molecule type" value="Genomic_DNA"/>
</dbReference>
<protein>
    <submittedName>
        <fullName evidence="2">Uncharacterized protein</fullName>
    </submittedName>
</protein>
<name>A0A5B7H1E3_PORTR</name>